<sequence>MATFGKHDEFQQDQESLSVYVERFELFAAANSVEEAKRFPCFSP</sequence>
<organism evidence="1 2">
    <name type="scientific">Candidatus Entotheonella gemina</name>
    <dbReference type="NCBI Taxonomy" id="1429439"/>
    <lineage>
        <taxon>Bacteria</taxon>
        <taxon>Pseudomonadati</taxon>
        <taxon>Nitrospinota/Tectimicrobiota group</taxon>
        <taxon>Candidatus Tectimicrobiota</taxon>
        <taxon>Candidatus Entotheonellia</taxon>
        <taxon>Candidatus Entotheonellales</taxon>
        <taxon>Candidatus Entotheonellaceae</taxon>
        <taxon>Candidatus Entotheonella</taxon>
    </lineage>
</organism>
<dbReference type="AlphaFoldDB" id="W4LDA7"/>
<accession>W4LDA7</accession>
<reference evidence="1 2" key="1">
    <citation type="journal article" date="2014" name="Nature">
        <title>An environmental bacterial taxon with a large and distinct metabolic repertoire.</title>
        <authorList>
            <person name="Wilson M.C."/>
            <person name="Mori T."/>
            <person name="Ruckert C."/>
            <person name="Uria A.R."/>
            <person name="Helf M.J."/>
            <person name="Takada K."/>
            <person name="Gernert C."/>
            <person name="Steffens U.A."/>
            <person name="Heycke N."/>
            <person name="Schmitt S."/>
            <person name="Rinke C."/>
            <person name="Helfrich E.J."/>
            <person name="Brachmann A.O."/>
            <person name="Gurgui C."/>
            <person name="Wakimoto T."/>
            <person name="Kracht M."/>
            <person name="Crusemann M."/>
            <person name="Hentschel U."/>
            <person name="Abe I."/>
            <person name="Matsunaga S."/>
            <person name="Kalinowski J."/>
            <person name="Takeyama H."/>
            <person name="Piel J."/>
        </authorList>
    </citation>
    <scope>NUCLEOTIDE SEQUENCE [LARGE SCALE GENOMIC DNA]</scope>
    <source>
        <strain evidence="2">TSY2</strain>
    </source>
</reference>
<proteinExistence type="predicted"/>
<protein>
    <submittedName>
        <fullName evidence="1">Uncharacterized protein</fullName>
    </submittedName>
</protein>
<dbReference type="Proteomes" id="UP000019140">
    <property type="component" value="Unassembled WGS sequence"/>
</dbReference>
<dbReference type="EMBL" id="AZHX01002234">
    <property type="protein sequence ID" value="ETW96073.1"/>
    <property type="molecule type" value="Genomic_DNA"/>
</dbReference>
<name>W4LDA7_9BACT</name>
<evidence type="ECO:0000313" key="1">
    <source>
        <dbReference type="EMBL" id="ETW96073.1"/>
    </source>
</evidence>
<keyword evidence="2" id="KW-1185">Reference proteome</keyword>
<gene>
    <name evidence="1" type="ORF">ETSY2_47095</name>
</gene>
<dbReference type="HOGENOM" id="CLU_3213851_0_0_7"/>
<comment type="caution">
    <text evidence="1">The sequence shown here is derived from an EMBL/GenBank/DDBJ whole genome shotgun (WGS) entry which is preliminary data.</text>
</comment>
<evidence type="ECO:0000313" key="2">
    <source>
        <dbReference type="Proteomes" id="UP000019140"/>
    </source>
</evidence>